<feature type="transmembrane region" description="Helical" evidence="1">
    <location>
        <begin position="149"/>
        <end position="175"/>
    </location>
</feature>
<feature type="transmembrane region" description="Helical" evidence="1">
    <location>
        <begin position="33"/>
        <end position="54"/>
    </location>
</feature>
<dbReference type="EMBL" id="CP036265">
    <property type="protein sequence ID" value="QDT15593.1"/>
    <property type="molecule type" value="Genomic_DNA"/>
</dbReference>
<dbReference type="Proteomes" id="UP000318741">
    <property type="component" value="Chromosome"/>
</dbReference>
<feature type="transmembrane region" description="Helical" evidence="1">
    <location>
        <begin position="99"/>
        <end position="120"/>
    </location>
</feature>
<protein>
    <submittedName>
        <fullName evidence="2">Uncharacterized protein</fullName>
    </submittedName>
</protein>
<evidence type="ECO:0000313" key="3">
    <source>
        <dbReference type="Proteomes" id="UP000318741"/>
    </source>
</evidence>
<keyword evidence="1" id="KW-0472">Membrane</keyword>
<dbReference type="AlphaFoldDB" id="A0A517P8A4"/>
<sequence>MTADLPEQFEDEDWPGGEVPAVLLVKEDFRSPFWQIVFFLAGFVVSCLPIRLAFSRPVLETLGERGFWIKLPAAAAFGALFSAQVLLWKGADRDEGPVFFAIMVALFAAVGVVAVALLHATDAVNERLRDGRPVAFPLRVLLSQGVWSILVWIFVCTPALLFGTFLAATLVTWAFGLG</sequence>
<keyword evidence="1" id="KW-1133">Transmembrane helix</keyword>
<keyword evidence="1" id="KW-0812">Transmembrane</keyword>
<gene>
    <name evidence="2" type="ORF">CA12_16780</name>
</gene>
<organism evidence="2 3">
    <name type="scientific">Alienimonas californiensis</name>
    <dbReference type="NCBI Taxonomy" id="2527989"/>
    <lineage>
        <taxon>Bacteria</taxon>
        <taxon>Pseudomonadati</taxon>
        <taxon>Planctomycetota</taxon>
        <taxon>Planctomycetia</taxon>
        <taxon>Planctomycetales</taxon>
        <taxon>Planctomycetaceae</taxon>
        <taxon>Alienimonas</taxon>
    </lineage>
</organism>
<name>A0A517P8A4_9PLAN</name>
<accession>A0A517P8A4</accession>
<reference evidence="2 3" key="1">
    <citation type="submission" date="2019-02" db="EMBL/GenBank/DDBJ databases">
        <title>Deep-cultivation of Planctomycetes and their phenomic and genomic characterization uncovers novel biology.</title>
        <authorList>
            <person name="Wiegand S."/>
            <person name="Jogler M."/>
            <person name="Boedeker C."/>
            <person name="Pinto D."/>
            <person name="Vollmers J."/>
            <person name="Rivas-Marin E."/>
            <person name="Kohn T."/>
            <person name="Peeters S.H."/>
            <person name="Heuer A."/>
            <person name="Rast P."/>
            <person name="Oberbeckmann S."/>
            <person name="Bunk B."/>
            <person name="Jeske O."/>
            <person name="Meyerdierks A."/>
            <person name="Storesund J.E."/>
            <person name="Kallscheuer N."/>
            <person name="Luecker S."/>
            <person name="Lage O.M."/>
            <person name="Pohl T."/>
            <person name="Merkel B.J."/>
            <person name="Hornburger P."/>
            <person name="Mueller R.-W."/>
            <person name="Bruemmer F."/>
            <person name="Labrenz M."/>
            <person name="Spormann A.M."/>
            <person name="Op den Camp H."/>
            <person name="Overmann J."/>
            <person name="Amann R."/>
            <person name="Jetten M.S.M."/>
            <person name="Mascher T."/>
            <person name="Medema M.H."/>
            <person name="Devos D.P."/>
            <person name="Kaster A.-K."/>
            <person name="Ovreas L."/>
            <person name="Rohde M."/>
            <person name="Galperin M.Y."/>
            <person name="Jogler C."/>
        </authorList>
    </citation>
    <scope>NUCLEOTIDE SEQUENCE [LARGE SCALE GENOMIC DNA]</scope>
    <source>
        <strain evidence="2 3">CA12</strain>
    </source>
</reference>
<proteinExistence type="predicted"/>
<dbReference type="KEGG" id="acaf:CA12_16780"/>
<evidence type="ECO:0000313" key="2">
    <source>
        <dbReference type="EMBL" id="QDT15593.1"/>
    </source>
</evidence>
<evidence type="ECO:0000256" key="1">
    <source>
        <dbReference type="SAM" id="Phobius"/>
    </source>
</evidence>
<keyword evidence="3" id="KW-1185">Reference proteome</keyword>
<feature type="transmembrane region" description="Helical" evidence="1">
    <location>
        <begin position="66"/>
        <end position="87"/>
    </location>
</feature>